<organism evidence="2 3">
    <name type="scientific">Tsukamurella soli</name>
    <dbReference type="NCBI Taxonomy" id="644556"/>
    <lineage>
        <taxon>Bacteria</taxon>
        <taxon>Bacillati</taxon>
        <taxon>Actinomycetota</taxon>
        <taxon>Actinomycetes</taxon>
        <taxon>Mycobacteriales</taxon>
        <taxon>Tsukamurellaceae</taxon>
        <taxon>Tsukamurella</taxon>
    </lineage>
</organism>
<feature type="transmembrane region" description="Helical" evidence="1">
    <location>
        <begin position="58"/>
        <end position="80"/>
    </location>
</feature>
<keyword evidence="1" id="KW-1133">Transmembrane helix</keyword>
<keyword evidence="3" id="KW-1185">Reference proteome</keyword>
<feature type="transmembrane region" description="Helical" evidence="1">
    <location>
        <begin position="12"/>
        <end position="37"/>
    </location>
</feature>
<keyword evidence="1" id="KW-0472">Membrane</keyword>
<evidence type="ECO:0000256" key="1">
    <source>
        <dbReference type="SAM" id="Phobius"/>
    </source>
</evidence>
<gene>
    <name evidence="2" type="ORF">GCM10023147_43490</name>
</gene>
<evidence type="ECO:0000313" key="2">
    <source>
        <dbReference type="EMBL" id="GAA4402666.1"/>
    </source>
</evidence>
<evidence type="ECO:0000313" key="3">
    <source>
        <dbReference type="Proteomes" id="UP001500635"/>
    </source>
</evidence>
<dbReference type="RefSeq" id="WP_345000070.1">
    <property type="nucleotide sequence ID" value="NZ_BAABFR010000100.1"/>
</dbReference>
<name>A0ABP8K9Y0_9ACTN</name>
<protein>
    <submittedName>
        <fullName evidence="2">Uncharacterized protein</fullName>
    </submittedName>
</protein>
<proteinExistence type="predicted"/>
<comment type="caution">
    <text evidence="2">The sequence shown here is derived from an EMBL/GenBank/DDBJ whole genome shotgun (WGS) entry which is preliminary data.</text>
</comment>
<accession>A0ABP8K9Y0</accession>
<reference evidence="3" key="1">
    <citation type="journal article" date="2019" name="Int. J. Syst. Evol. Microbiol.">
        <title>The Global Catalogue of Microorganisms (GCM) 10K type strain sequencing project: providing services to taxonomists for standard genome sequencing and annotation.</title>
        <authorList>
            <consortium name="The Broad Institute Genomics Platform"/>
            <consortium name="The Broad Institute Genome Sequencing Center for Infectious Disease"/>
            <person name="Wu L."/>
            <person name="Ma J."/>
        </authorList>
    </citation>
    <scope>NUCLEOTIDE SEQUENCE [LARGE SCALE GENOMIC DNA]</scope>
    <source>
        <strain evidence="3">JCM 17688</strain>
    </source>
</reference>
<sequence length="97" mass="10239">MEMLTALWDAAWKILIAGLVLGAALPALFAVGIRAYAAGDGHEHADGSVTKGNPIGKVVAYVAFAFVVVVIIFGIATIIAQGQGETLDFHYFPPFHK</sequence>
<dbReference type="EMBL" id="BAABFR010000100">
    <property type="protein sequence ID" value="GAA4402666.1"/>
    <property type="molecule type" value="Genomic_DNA"/>
</dbReference>
<dbReference type="Proteomes" id="UP001500635">
    <property type="component" value="Unassembled WGS sequence"/>
</dbReference>
<keyword evidence="1" id="KW-0812">Transmembrane</keyword>